<dbReference type="VEuPathDB" id="VectorBase:ASTEI10983"/>
<reference evidence="1" key="2">
    <citation type="submission" date="2020-05" db="UniProtKB">
        <authorList>
            <consortium name="EnsemblMetazoa"/>
        </authorList>
    </citation>
    <scope>IDENTIFICATION</scope>
    <source>
        <strain evidence="1">Indian</strain>
    </source>
</reference>
<evidence type="ECO:0000313" key="2">
    <source>
        <dbReference type="Proteomes" id="UP000076408"/>
    </source>
</evidence>
<name>A0A182YR97_ANOST</name>
<dbReference type="OMA" id="PAQCCEA"/>
<protein>
    <submittedName>
        <fullName evidence="1">Uncharacterized protein</fullName>
    </submittedName>
</protein>
<dbReference type="STRING" id="30069.A0A182YR97"/>
<reference evidence="2" key="1">
    <citation type="journal article" date="2014" name="Genome Biol.">
        <title>Genome analysis of a major urban malaria vector mosquito, Anopheles stephensi.</title>
        <authorList>
            <person name="Jiang X."/>
            <person name="Peery A."/>
            <person name="Hall A.B."/>
            <person name="Sharma A."/>
            <person name="Chen X.G."/>
            <person name="Waterhouse R.M."/>
            <person name="Komissarov A."/>
            <person name="Riehle M.M."/>
            <person name="Shouche Y."/>
            <person name="Sharakhova M.V."/>
            <person name="Lawson D."/>
            <person name="Pakpour N."/>
            <person name="Arensburger P."/>
            <person name="Davidson V.L."/>
            <person name="Eiglmeier K."/>
            <person name="Emrich S."/>
            <person name="George P."/>
            <person name="Kennedy R.C."/>
            <person name="Mane S.P."/>
            <person name="Maslen G."/>
            <person name="Oringanje C."/>
            <person name="Qi Y."/>
            <person name="Settlage R."/>
            <person name="Tojo M."/>
            <person name="Tubio J.M."/>
            <person name="Unger M.F."/>
            <person name="Wang B."/>
            <person name="Vernick K.D."/>
            <person name="Ribeiro J.M."/>
            <person name="James A.A."/>
            <person name="Michel K."/>
            <person name="Riehle M.A."/>
            <person name="Luckhart S."/>
            <person name="Sharakhov I.V."/>
            <person name="Tu Z."/>
        </authorList>
    </citation>
    <scope>NUCLEOTIDE SEQUENCE [LARGE SCALE GENOMIC DNA]</scope>
    <source>
        <strain evidence="2">Indian</strain>
    </source>
</reference>
<sequence>MYRPSQTPHLALSMTWTDRFAQMSSSRAAAGPGRESAGGANEHDEAFGYLKRVIVTPAVYPRLLEFLHVDIQSTGQKSHGVNTHKGPAQCCEAIRQSDSHKRASSELA</sequence>
<dbReference type="AlphaFoldDB" id="A0A182YR97"/>
<proteinExistence type="predicted"/>
<dbReference type="Proteomes" id="UP000076408">
    <property type="component" value="Unassembled WGS sequence"/>
</dbReference>
<keyword evidence="2" id="KW-1185">Reference proteome</keyword>
<accession>A0A182YR97</accession>
<organism evidence="1 2">
    <name type="scientific">Anopheles stephensi</name>
    <name type="common">Indo-Pakistan malaria mosquito</name>
    <dbReference type="NCBI Taxonomy" id="30069"/>
    <lineage>
        <taxon>Eukaryota</taxon>
        <taxon>Metazoa</taxon>
        <taxon>Ecdysozoa</taxon>
        <taxon>Arthropoda</taxon>
        <taxon>Hexapoda</taxon>
        <taxon>Insecta</taxon>
        <taxon>Pterygota</taxon>
        <taxon>Neoptera</taxon>
        <taxon>Endopterygota</taxon>
        <taxon>Diptera</taxon>
        <taxon>Nematocera</taxon>
        <taxon>Culicoidea</taxon>
        <taxon>Culicidae</taxon>
        <taxon>Anophelinae</taxon>
        <taxon>Anopheles</taxon>
    </lineage>
</organism>
<dbReference type="EnsemblMetazoa" id="ASTEI10983-RA">
    <property type="protein sequence ID" value="ASTEI10983-PA"/>
    <property type="gene ID" value="ASTEI10983"/>
</dbReference>
<evidence type="ECO:0000313" key="1">
    <source>
        <dbReference type="EnsemblMetazoa" id="ASTEI10983-PA"/>
    </source>
</evidence>